<protein>
    <recommendedName>
        <fullName evidence="3">Thioredoxin family protein</fullName>
    </recommendedName>
</protein>
<evidence type="ECO:0008006" key="3">
    <source>
        <dbReference type="Google" id="ProtNLM"/>
    </source>
</evidence>
<reference evidence="1" key="1">
    <citation type="journal article" date="2014" name="Int. J. Syst. Evol. Microbiol.">
        <title>Complete genome sequence of Corynebacterium casei LMG S-19264T (=DSM 44701T), isolated from a smear-ripened cheese.</title>
        <authorList>
            <consortium name="US DOE Joint Genome Institute (JGI-PGF)"/>
            <person name="Walter F."/>
            <person name="Albersmeier A."/>
            <person name="Kalinowski J."/>
            <person name="Ruckert C."/>
        </authorList>
    </citation>
    <scope>NUCLEOTIDE SEQUENCE</scope>
    <source>
        <strain evidence="1">CGMCC 1.8984</strain>
    </source>
</reference>
<gene>
    <name evidence="1" type="ORF">GCM10011372_30360</name>
</gene>
<dbReference type="Proteomes" id="UP000636956">
    <property type="component" value="Unassembled WGS sequence"/>
</dbReference>
<accession>A0A917UWF5</accession>
<dbReference type="RefSeq" id="WP_188744252.1">
    <property type="nucleotide sequence ID" value="NZ_BAABFW010000014.1"/>
</dbReference>
<organism evidence="1 2">
    <name type="scientific">Agromyces bauzanensis</name>
    <dbReference type="NCBI Taxonomy" id="1308924"/>
    <lineage>
        <taxon>Bacteria</taxon>
        <taxon>Bacillati</taxon>
        <taxon>Actinomycetota</taxon>
        <taxon>Actinomycetes</taxon>
        <taxon>Micrococcales</taxon>
        <taxon>Microbacteriaceae</taxon>
        <taxon>Agromyces</taxon>
    </lineage>
</organism>
<dbReference type="EMBL" id="BMMD01000020">
    <property type="protein sequence ID" value="GGJ89751.1"/>
    <property type="molecule type" value="Genomic_DNA"/>
</dbReference>
<comment type="caution">
    <text evidence="1">The sequence shown here is derived from an EMBL/GenBank/DDBJ whole genome shotgun (WGS) entry which is preliminary data.</text>
</comment>
<name>A0A917UWF5_9MICO</name>
<keyword evidence="2" id="KW-1185">Reference proteome</keyword>
<evidence type="ECO:0000313" key="1">
    <source>
        <dbReference type="EMBL" id="GGJ89751.1"/>
    </source>
</evidence>
<reference evidence="1" key="2">
    <citation type="submission" date="2020-09" db="EMBL/GenBank/DDBJ databases">
        <authorList>
            <person name="Sun Q."/>
            <person name="Zhou Y."/>
        </authorList>
    </citation>
    <scope>NUCLEOTIDE SEQUENCE</scope>
    <source>
        <strain evidence="1">CGMCC 1.8984</strain>
    </source>
</reference>
<sequence length="105" mass="11046">MNIEILHIDDCPNWRDAGRLVSRALTDIGITGATVSFTRIASPAQAAARPFSGSPTILIDGTDPFPTDGTTDELACRIYRVDGRFAGIPSAEQIRSALSNAAASA</sequence>
<proteinExistence type="predicted"/>
<evidence type="ECO:0000313" key="2">
    <source>
        <dbReference type="Proteomes" id="UP000636956"/>
    </source>
</evidence>
<dbReference type="AlphaFoldDB" id="A0A917UWF5"/>